<reference evidence="4" key="1">
    <citation type="submission" date="2022-08" db="EMBL/GenBank/DDBJ databases">
        <title>Genomic Encyclopedia of Type Strains, Phase III (KMG-III): the genomes of soil and plant-associated and newly described type strains.</title>
        <authorList>
            <person name="Whitman W."/>
        </authorList>
    </citation>
    <scope>NUCLEOTIDE SEQUENCE</scope>
    <source>
        <strain evidence="4">HMT 1</strain>
    </source>
</reference>
<dbReference type="GO" id="GO:0000287">
    <property type="term" value="F:magnesium ion binding"/>
    <property type="evidence" value="ECO:0007669"/>
    <property type="project" value="InterPro"/>
</dbReference>
<feature type="domain" description="Isopropylmalate dehydrogenase-like" evidence="3">
    <location>
        <begin position="1"/>
        <end position="305"/>
    </location>
</feature>
<dbReference type="GO" id="GO:0006099">
    <property type="term" value="P:tricarboxylic acid cycle"/>
    <property type="evidence" value="ECO:0007669"/>
    <property type="project" value="TreeGrafter"/>
</dbReference>
<sequence>MHAPFVWERHKAGLQALDECGDLLPEAMLNSVRDNHLALKGPLETPVGSGFRSANVRLREIFKLYANVRPARTFVKGGRYEDIDLVLIRENTEGFYVGVENYVPIDDDPKAVAQGTGFNTRSGCRRIAEFAFEYAVKHGRKKVTIVHKANILKYLTGLFLETAYEVGEQYKDRLTIEDKIVDNCAMQLVLNPSQYDVLVTTNMFGDILSDEIAGLIGGLGLAPGGNIGKHGCIFEAVHGTAPDIAGQGKANPTAIMLAAAMMLDHVHYHDMAEQLRTAIHRAIDDGIRTGDLGGSASTEEYTRAVIERLD</sequence>
<comment type="similarity">
    <text evidence="1">Belongs to the isocitrate and isopropylmalate dehydrogenases family.</text>
</comment>
<evidence type="ECO:0000259" key="3">
    <source>
        <dbReference type="SMART" id="SM01329"/>
    </source>
</evidence>
<dbReference type="PANTHER" id="PTHR11835">
    <property type="entry name" value="DECARBOXYLATING DEHYDROGENASES-ISOCITRATE, ISOPROPYLMALATE, TARTRATE"/>
    <property type="match status" value="1"/>
</dbReference>
<accession>A0AAE3L117</accession>
<gene>
    <name evidence="4" type="ORF">J2T55_000505</name>
</gene>
<dbReference type="PANTHER" id="PTHR11835:SF34">
    <property type="entry name" value="ISOCITRATE DEHYDROGENASE [NAD] SUBUNIT ALPHA, MITOCHONDRIAL"/>
    <property type="match status" value="1"/>
</dbReference>
<dbReference type="PROSITE" id="PS00470">
    <property type="entry name" value="IDH_IMDH"/>
    <property type="match status" value="1"/>
</dbReference>
<proteinExistence type="inferred from homology"/>
<name>A0AAE3L117_9GAMM</name>
<comment type="caution">
    <text evidence="4">The sequence shown here is derived from an EMBL/GenBank/DDBJ whole genome shotgun (WGS) entry which is preliminary data.</text>
</comment>
<dbReference type="InterPro" id="IPR019818">
    <property type="entry name" value="IsoCit/isopropylmalate_DH_CS"/>
</dbReference>
<dbReference type="EC" id="1.1.1.41" evidence="4"/>
<dbReference type="Gene3D" id="3.40.718.10">
    <property type="entry name" value="Isopropylmalate Dehydrogenase"/>
    <property type="match status" value="1"/>
</dbReference>
<dbReference type="EMBL" id="JANUCT010000003">
    <property type="protein sequence ID" value="MCS3902501.1"/>
    <property type="molecule type" value="Genomic_DNA"/>
</dbReference>
<dbReference type="GO" id="GO:0051287">
    <property type="term" value="F:NAD binding"/>
    <property type="evidence" value="ECO:0007669"/>
    <property type="project" value="InterPro"/>
</dbReference>
<evidence type="ECO:0000256" key="2">
    <source>
        <dbReference type="ARBA" id="ARBA00023002"/>
    </source>
</evidence>
<dbReference type="InterPro" id="IPR024084">
    <property type="entry name" value="IsoPropMal-DH-like_dom"/>
</dbReference>
<dbReference type="SUPFAM" id="SSF53659">
    <property type="entry name" value="Isocitrate/Isopropylmalate dehydrogenase-like"/>
    <property type="match status" value="1"/>
</dbReference>
<keyword evidence="5" id="KW-1185">Reference proteome</keyword>
<evidence type="ECO:0000256" key="1">
    <source>
        <dbReference type="ARBA" id="ARBA00007769"/>
    </source>
</evidence>
<dbReference type="AlphaFoldDB" id="A0AAE3L117"/>
<dbReference type="Proteomes" id="UP001204445">
    <property type="component" value="Unassembled WGS sequence"/>
</dbReference>
<keyword evidence="2 4" id="KW-0560">Oxidoreductase</keyword>
<dbReference type="Pfam" id="PF00180">
    <property type="entry name" value="Iso_dh"/>
    <property type="match status" value="1"/>
</dbReference>
<dbReference type="GO" id="GO:0006102">
    <property type="term" value="P:isocitrate metabolic process"/>
    <property type="evidence" value="ECO:0007669"/>
    <property type="project" value="TreeGrafter"/>
</dbReference>
<evidence type="ECO:0000313" key="4">
    <source>
        <dbReference type="EMBL" id="MCS3902501.1"/>
    </source>
</evidence>
<evidence type="ECO:0000313" key="5">
    <source>
        <dbReference type="Proteomes" id="UP001204445"/>
    </source>
</evidence>
<organism evidence="4 5">
    <name type="scientific">Methylohalomonas lacus</name>
    <dbReference type="NCBI Taxonomy" id="398773"/>
    <lineage>
        <taxon>Bacteria</taxon>
        <taxon>Pseudomonadati</taxon>
        <taxon>Pseudomonadota</taxon>
        <taxon>Gammaproteobacteria</taxon>
        <taxon>Methylohalomonadales</taxon>
        <taxon>Methylohalomonadaceae</taxon>
        <taxon>Methylohalomonas</taxon>
    </lineage>
</organism>
<protein>
    <submittedName>
        <fullName evidence="4">Isocitrate dehydrogenase (NAD+)</fullName>
        <ecNumber evidence="4">1.1.1.41</ecNumber>
    </submittedName>
</protein>
<dbReference type="GO" id="GO:0004449">
    <property type="term" value="F:isocitrate dehydrogenase (NAD+) activity"/>
    <property type="evidence" value="ECO:0007669"/>
    <property type="project" value="UniProtKB-EC"/>
</dbReference>
<dbReference type="SMART" id="SM01329">
    <property type="entry name" value="Iso_dh"/>
    <property type="match status" value="1"/>
</dbReference>